<organism evidence="2 3">
    <name type="scientific">Mucilaginibacter aquariorum</name>
    <dbReference type="NCBI Taxonomy" id="2967225"/>
    <lineage>
        <taxon>Bacteria</taxon>
        <taxon>Pseudomonadati</taxon>
        <taxon>Bacteroidota</taxon>
        <taxon>Sphingobacteriia</taxon>
        <taxon>Sphingobacteriales</taxon>
        <taxon>Sphingobacteriaceae</taxon>
        <taxon>Mucilaginibacter</taxon>
    </lineage>
</organism>
<keyword evidence="3" id="KW-1185">Reference proteome</keyword>
<dbReference type="RefSeq" id="WP_256538514.1">
    <property type="nucleotide sequence ID" value="NZ_JANHOH010000001.1"/>
</dbReference>
<dbReference type="Pfam" id="PF22564">
    <property type="entry name" value="HAAS"/>
    <property type="match status" value="1"/>
</dbReference>
<evidence type="ECO:0000256" key="1">
    <source>
        <dbReference type="SAM" id="Phobius"/>
    </source>
</evidence>
<protein>
    <recommendedName>
        <fullName evidence="4">DUF1700 domain-containing protein</fullName>
    </recommendedName>
</protein>
<sequence length="192" mass="21535">MKRIIFTNPTAQKIYDDYFARVSRGISILPATDQRELLMELNSHVYEATHRGITGNEVDILVDVLDQLGAPEMVLQPAVAYKKVQQAGRSFNPKHILQALYLNIANGAGFFIIGIIYLLILAFGSLAIIKFISPGHTGLFLQNGRLFVFGYTSNLPEGLTELLGNWFIAVVILLMGVFYFLNTLLFRLLKKK</sequence>
<dbReference type="EMBL" id="JANHOH010000001">
    <property type="protein sequence ID" value="MCQ6958338.1"/>
    <property type="molecule type" value="Genomic_DNA"/>
</dbReference>
<dbReference type="Proteomes" id="UP001204376">
    <property type="component" value="Unassembled WGS sequence"/>
</dbReference>
<gene>
    <name evidence="2" type="ORF">NPE20_10230</name>
</gene>
<evidence type="ECO:0000313" key="2">
    <source>
        <dbReference type="EMBL" id="MCQ6958338.1"/>
    </source>
</evidence>
<name>A0ABT1T167_9SPHI</name>
<keyword evidence="1" id="KW-0812">Transmembrane</keyword>
<comment type="caution">
    <text evidence="2">The sequence shown here is derived from an EMBL/GenBank/DDBJ whole genome shotgun (WGS) entry which is preliminary data.</text>
</comment>
<keyword evidence="1" id="KW-0472">Membrane</keyword>
<evidence type="ECO:0008006" key="4">
    <source>
        <dbReference type="Google" id="ProtNLM"/>
    </source>
</evidence>
<reference evidence="2 3" key="1">
    <citation type="submission" date="2022-07" db="EMBL/GenBank/DDBJ databases">
        <title>Mucilaginibacter sp. JC4.</title>
        <authorList>
            <person name="Le V."/>
            <person name="Ko S.-R."/>
            <person name="Ahn C.-Y."/>
            <person name="Oh H.-M."/>
        </authorList>
    </citation>
    <scope>NUCLEOTIDE SEQUENCE [LARGE SCALE GENOMIC DNA]</scope>
    <source>
        <strain evidence="2 3">JC4</strain>
    </source>
</reference>
<proteinExistence type="predicted"/>
<keyword evidence="1" id="KW-1133">Transmembrane helix</keyword>
<evidence type="ECO:0000313" key="3">
    <source>
        <dbReference type="Proteomes" id="UP001204376"/>
    </source>
</evidence>
<feature type="transmembrane region" description="Helical" evidence="1">
    <location>
        <begin position="166"/>
        <end position="189"/>
    </location>
</feature>
<feature type="transmembrane region" description="Helical" evidence="1">
    <location>
        <begin position="99"/>
        <end position="132"/>
    </location>
</feature>
<accession>A0ABT1T167</accession>